<reference evidence="2 3" key="1">
    <citation type="submission" date="2016-05" db="EMBL/GenBank/DDBJ databases">
        <title>Genome sequencing reveals origins of a unique bacterial endosymbiosis in the earliest lineages of terrestrial Fungi.</title>
        <authorList>
            <consortium name="DOE Joint Genome Institute"/>
            <person name="Uehling J."/>
            <person name="Gryganskyi A."/>
            <person name="Hameed K."/>
            <person name="Tschaplinski T."/>
            <person name="Misztal P."/>
            <person name="Wu S."/>
            <person name="Desiro A."/>
            <person name="Vande Pol N."/>
            <person name="Du Z.-Y."/>
            <person name="Zienkiewicz A."/>
            <person name="Zienkiewicz K."/>
            <person name="Morin E."/>
            <person name="Tisserant E."/>
            <person name="Splivallo R."/>
            <person name="Hainaut M."/>
            <person name="Henrissat B."/>
            <person name="Ohm R."/>
            <person name="Kuo A."/>
            <person name="Yan J."/>
            <person name="Lipzen A."/>
            <person name="Nolan M."/>
            <person name="Labutti K."/>
            <person name="Barry K."/>
            <person name="Goldstein A."/>
            <person name="Labbe J."/>
            <person name="Schadt C."/>
            <person name="Tuskan G."/>
            <person name="Grigoriev I."/>
            <person name="Martin F."/>
            <person name="Vilgalys R."/>
            <person name="Bonito G."/>
        </authorList>
    </citation>
    <scope>NUCLEOTIDE SEQUENCE [LARGE SCALE GENOMIC DNA]</scope>
    <source>
        <strain evidence="2 3">AG-77</strain>
    </source>
</reference>
<accession>A0A197K7K6</accession>
<feature type="compositionally biased region" description="Polar residues" evidence="1">
    <location>
        <begin position="217"/>
        <end position="230"/>
    </location>
</feature>
<dbReference type="STRING" id="1314771.A0A197K7K6"/>
<dbReference type="EMBL" id="KV442024">
    <property type="protein sequence ID" value="OAQ32686.1"/>
    <property type="molecule type" value="Genomic_DNA"/>
</dbReference>
<feature type="compositionally biased region" description="Low complexity" evidence="1">
    <location>
        <begin position="1"/>
        <end position="21"/>
    </location>
</feature>
<keyword evidence="3" id="KW-1185">Reference proteome</keyword>
<protein>
    <submittedName>
        <fullName evidence="2">Uncharacterized protein</fullName>
    </submittedName>
</protein>
<name>A0A197K7K6_9FUNG</name>
<dbReference type="OrthoDB" id="2381302at2759"/>
<evidence type="ECO:0000313" key="2">
    <source>
        <dbReference type="EMBL" id="OAQ32686.1"/>
    </source>
</evidence>
<proteinExistence type="predicted"/>
<feature type="region of interest" description="Disordered" evidence="1">
    <location>
        <begin position="216"/>
        <end position="250"/>
    </location>
</feature>
<organism evidence="2 3">
    <name type="scientific">Linnemannia elongata AG-77</name>
    <dbReference type="NCBI Taxonomy" id="1314771"/>
    <lineage>
        <taxon>Eukaryota</taxon>
        <taxon>Fungi</taxon>
        <taxon>Fungi incertae sedis</taxon>
        <taxon>Mucoromycota</taxon>
        <taxon>Mortierellomycotina</taxon>
        <taxon>Mortierellomycetes</taxon>
        <taxon>Mortierellales</taxon>
        <taxon>Mortierellaceae</taxon>
        <taxon>Linnemannia</taxon>
    </lineage>
</organism>
<evidence type="ECO:0000313" key="3">
    <source>
        <dbReference type="Proteomes" id="UP000078512"/>
    </source>
</evidence>
<feature type="region of interest" description="Disordered" evidence="1">
    <location>
        <begin position="1"/>
        <end position="26"/>
    </location>
</feature>
<dbReference type="Proteomes" id="UP000078512">
    <property type="component" value="Unassembled WGS sequence"/>
</dbReference>
<sequence length="250" mass="28633">MEQSSRSTPPTSSSSPPLDSSLEPKDAEILLLSQRLDRLECLIADKFHQDSDPAIRTQAPLQYYHPSDLEVSRCPSIKPATPLEFFTKPPKSDAELMKDIRRFPKNVYMDQYKAPKVPSVVSNNLKYNKKHDSQLREFQERCAELTRPVHFYFHQFHQLQKIDPENLKPDQILDLAVNFAVLMSQQLGGMAVKIQEARMANVREAAGAHFEDGYTKSIRTFKNKSGTDNPPRQRKQRQFQNNNNSHGSPP</sequence>
<dbReference type="AlphaFoldDB" id="A0A197K7K6"/>
<gene>
    <name evidence="2" type="ORF">K457DRAFT_135189</name>
</gene>
<evidence type="ECO:0000256" key="1">
    <source>
        <dbReference type="SAM" id="MobiDB-lite"/>
    </source>
</evidence>